<keyword evidence="2" id="KW-0732">Signal</keyword>
<dbReference type="Proteomes" id="UP001054857">
    <property type="component" value="Unassembled WGS sequence"/>
</dbReference>
<organism evidence="3 4">
    <name type="scientific">Astrephomene gubernaculifera</name>
    <dbReference type="NCBI Taxonomy" id="47775"/>
    <lineage>
        <taxon>Eukaryota</taxon>
        <taxon>Viridiplantae</taxon>
        <taxon>Chlorophyta</taxon>
        <taxon>core chlorophytes</taxon>
        <taxon>Chlorophyceae</taxon>
        <taxon>CS clade</taxon>
        <taxon>Chlamydomonadales</taxon>
        <taxon>Astrephomenaceae</taxon>
        <taxon>Astrephomene</taxon>
    </lineage>
</organism>
<reference evidence="3 4" key="1">
    <citation type="journal article" date="2021" name="Sci. Rep.">
        <title>Genome sequencing of the multicellular alga Astrephomene provides insights into convergent evolution of germ-soma differentiation.</title>
        <authorList>
            <person name="Yamashita S."/>
            <person name="Yamamoto K."/>
            <person name="Matsuzaki R."/>
            <person name="Suzuki S."/>
            <person name="Yamaguchi H."/>
            <person name="Hirooka S."/>
            <person name="Minakuchi Y."/>
            <person name="Miyagishima S."/>
            <person name="Kawachi M."/>
            <person name="Toyoda A."/>
            <person name="Nozaki H."/>
        </authorList>
    </citation>
    <scope>NUCLEOTIDE SEQUENCE [LARGE SCALE GENOMIC DNA]</scope>
    <source>
        <strain evidence="3 4">NIES-4017</strain>
    </source>
</reference>
<feature type="chain" id="PRO_5042037406" evidence="2">
    <location>
        <begin position="21"/>
        <end position="199"/>
    </location>
</feature>
<keyword evidence="4" id="KW-1185">Reference proteome</keyword>
<feature type="non-terminal residue" evidence="3">
    <location>
        <position position="199"/>
    </location>
</feature>
<comment type="caution">
    <text evidence="3">The sequence shown here is derived from an EMBL/GenBank/DDBJ whole genome shotgun (WGS) entry which is preliminary data.</text>
</comment>
<dbReference type="AlphaFoldDB" id="A0AAD3DGM6"/>
<sequence>MRSLRIVRLSSCIGFCVVLAKLLQGSAVAGPTHNQPGFQGAPTPQDHGFFFYGLSNRLPPQLRWSLGLSSPPPTSPAATKRPIRAPTPSTQPVSAGPTYGLQPGFPLQELDWEGACYDAAADGLMAPGGSAGGSSSSSSGQAPTTTTTTAAGVAAEPGSRSRPPVIFLPPLTGTELQGRLDGKPSVPRWWCSRRTSGWF</sequence>
<evidence type="ECO:0000256" key="2">
    <source>
        <dbReference type="SAM" id="SignalP"/>
    </source>
</evidence>
<dbReference type="EMBL" id="BMAR01000001">
    <property type="protein sequence ID" value="GFR40032.1"/>
    <property type="molecule type" value="Genomic_DNA"/>
</dbReference>
<feature type="region of interest" description="Disordered" evidence="1">
    <location>
        <begin position="65"/>
        <end position="97"/>
    </location>
</feature>
<accession>A0AAD3DGM6</accession>
<feature type="compositionally biased region" description="Low complexity" evidence="1">
    <location>
        <begin position="133"/>
        <end position="158"/>
    </location>
</feature>
<feature type="signal peptide" evidence="2">
    <location>
        <begin position="1"/>
        <end position="20"/>
    </location>
</feature>
<protein>
    <submittedName>
        <fullName evidence="3">Uncharacterized protein</fullName>
    </submittedName>
</protein>
<feature type="region of interest" description="Disordered" evidence="1">
    <location>
        <begin position="128"/>
        <end position="166"/>
    </location>
</feature>
<evidence type="ECO:0000313" key="4">
    <source>
        <dbReference type="Proteomes" id="UP001054857"/>
    </source>
</evidence>
<gene>
    <name evidence="3" type="ORF">Agub_g568</name>
</gene>
<name>A0AAD3DGM6_9CHLO</name>
<evidence type="ECO:0000256" key="1">
    <source>
        <dbReference type="SAM" id="MobiDB-lite"/>
    </source>
</evidence>
<evidence type="ECO:0000313" key="3">
    <source>
        <dbReference type="EMBL" id="GFR40032.1"/>
    </source>
</evidence>
<proteinExistence type="predicted"/>